<keyword evidence="2" id="KW-1185">Reference proteome</keyword>
<name>A0A7U9JB29_GEOTM</name>
<accession>A0A7U9JB29</accession>
<gene>
    <name evidence="1" type="ORF">T260_09035</name>
</gene>
<evidence type="ECO:0000313" key="2">
    <source>
        <dbReference type="Proteomes" id="UP000018339"/>
    </source>
</evidence>
<reference evidence="1 2" key="1">
    <citation type="journal article" date="2014" name="Genome Announc.">
        <title>Draft Genome Sequence of Geobacillus thermopakistaniensis Strain MAS1.</title>
        <authorList>
            <person name="Siddiqui M.A."/>
            <person name="Rashid N."/>
            <person name="Ayyampalayam S."/>
            <person name="Whitman W.B."/>
        </authorList>
    </citation>
    <scope>NUCLEOTIDE SEQUENCE [LARGE SCALE GENOMIC DNA]</scope>
    <source>
        <strain evidence="1 2">MAS1</strain>
    </source>
</reference>
<dbReference type="EMBL" id="AYSF01000047">
    <property type="protein sequence ID" value="ESU72256.1"/>
    <property type="molecule type" value="Genomic_DNA"/>
</dbReference>
<organism evidence="1 2">
    <name type="scientific">Geobacillus thermopakistaniensis (strain MAS1)</name>
    <dbReference type="NCBI Taxonomy" id="1408282"/>
    <lineage>
        <taxon>Bacteria</taxon>
        <taxon>Bacillati</taxon>
        <taxon>Bacillota</taxon>
        <taxon>Bacilli</taxon>
        <taxon>Bacillales</taxon>
        <taxon>Anoxybacillaceae</taxon>
        <taxon>Geobacillus</taxon>
    </lineage>
</organism>
<comment type="caution">
    <text evidence="1">The sequence shown here is derived from an EMBL/GenBank/DDBJ whole genome shotgun (WGS) entry which is preliminary data.</text>
</comment>
<dbReference type="Proteomes" id="UP000018339">
    <property type="component" value="Unassembled WGS sequence"/>
</dbReference>
<proteinExistence type="predicted"/>
<sequence>MTNEHIHFCRVFPVSHLGVQLDKAVMLEDRLDEPFLCVFRIQLDVHLSAEVDQLIFLVMTKNVLFLLSPFTAIAE</sequence>
<evidence type="ECO:0000313" key="1">
    <source>
        <dbReference type="EMBL" id="ESU72256.1"/>
    </source>
</evidence>
<protein>
    <submittedName>
        <fullName evidence="1">Uncharacterized protein</fullName>
    </submittedName>
</protein>
<dbReference type="AlphaFoldDB" id="A0A7U9JB29"/>